<organism evidence="1">
    <name type="scientific">marine sediment metagenome</name>
    <dbReference type="NCBI Taxonomy" id="412755"/>
    <lineage>
        <taxon>unclassified sequences</taxon>
        <taxon>metagenomes</taxon>
        <taxon>ecological metagenomes</taxon>
    </lineage>
</organism>
<name>X0VAV9_9ZZZZ</name>
<dbReference type="EMBL" id="BARS01021960">
    <property type="protein sequence ID" value="GAG09608.1"/>
    <property type="molecule type" value="Genomic_DNA"/>
</dbReference>
<comment type="caution">
    <text evidence="1">The sequence shown here is derived from an EMBL/GenBank/DDBJ whole genome shotgun (WGS) entry which is preliminary data.</text>
</comment>
<protein>
    <submittedName>
        <fullName evidence="1">Uncharacterized protein</fullName>
    </submittedName>
</protein>
<sequence length="81" mass="9635">RIGREKGEKLEELLLTCDSSYSKKFWKWATTKFPGFKRLEELPLEHYDQMLRVVEARAAEEVDRRIRDKEIEGFEQNGSES</sequence>
<proteinExistence type="predicted"/>
<feature type="non-terminal residue" evidence="1">
    <location>
        <position position="1"/>
    </location>
</feature>
<accession>X0VAV9</accession>
<dbReference type="AlphaFoldDB" id="X0VAV9"/>
<evidence type="ECO:0000313" key="1">
    <source>
        <dbReference type="EMBL" id="GAG09608.1"/>
    </source>
</evidence>
<gene>
    <name evidence="1" type="ORF">S01H1_35172</name>
</gene>
<reference evidence="1" key="1">
    <citation type="journal article" date="2014" name="Front. Microbiol.">
        <title>High frequency of phylogenetically diverse reductive dehalogenase-homologous genes in deep subseafloor sedimentary metagenomes.</title>
        <authorList>
            <person name="Kawai M."/>
            <person name="Futagami T."/>
            <person name="Toyoda A."/>
            <person name="Takaki Y."/>
            <person name="Nishi S."/>
            <person name="Hori S."/>
            <person name="Arai W."/>
            <person name="Tsubouchi T."/>
            <person name="Morono Y."/>
            <person name="Uchiyama I."/>
            <person name="Ito T."/>
            <person name="Fujiyama A."/>
            <person name="Inagaki F."/>
            <person name="Takami H."/>
        </authorList>
    </citation>
    <scope>NUCLEOTIDE SEQUENCE</scope>
    <source>
        <strain evidence="1">Expedition CK06-06</strain>
    </source>
</reference>